<name>A0ABQ5ZYP3_9PROT</name>
<comment type="caution">
    <text evidence="1">The sequence shown here is derived from an EMBL/GenBank/DDBJ whole genome shotgun (WGS) entry which is preliminary data.</text>
</comment>
<proteinExistence type="predicted"/>
<organism evidence="1 2">
    <name type="scientific">Acidocella aquatica</name>
    <dbReference type="NCBI Taxonomy" id="1922313"/>
    <lineage>
        <taxon>Bacteria</taxon>
        <taxon>Pseudomonadati</taxon>
        <taxon>Pseudomonadota</taxon>
        <taxon>Alphaproteobacteria</taxon>
        <taxon>Acetobacterales</taxon>
        <taxon>Acidocellaceae</taxon>
        <taxon>Acidocella</taxon>
    </lineage>
</organism>
<sequence length="106" mass="11770">MADDAFGFAPKKENSTLAKLAGIKPSAEPVQSAPLAEIDEAGRRAGFTSREPGARLIPRRRKAVGPTITINTRVPEDIAERFIQFCDQNRLSYWEGIEELMNRAKI</sequence>
<evidence type="ECO:0008006" key="3">
    <source>
        <dbReference type="Google" id="ProtNLM"/>
    </source>
</evidence>
<keyword evidence="2" id="KW-1185">Reference proteome</keyword>
<evidence type="ECO:0000313" key="1">
    <source>
        <dbReference type="EMBL" id="GLR65334.1"/>
    </source>
</evidence>
<dbReference type="EMBL" id="BSOS01000001">
    <property type="protein sequence ID" value="GLR65334.1"/>
    <property type="molecule type" value="Genomic_DNA"/>
</dbReference>
<accession>A0ABQ5ZYP3</accession>
<protein>
    <recommendedName>
        <fullName evidence="3">BrnA antitoxin of type II toxin-antitoxin system</fullName>
    </recommendedName>
</protein>
<gene>
    <name evidence="1" type="ORF">GCM10010909_00110</name>
</gene>
<reference evidence="2" key="1">
    <citation type="journal article" date="2019" name="Int. J. Syst. Evol. Microbiol.">
        <title>The Global Catalogue of Microorganisms (GCM) 10K type strain sequencing project: providing services to taxonomists for standard genome sequencing and annotation.</title>
        <authorList>
            <consortium name="The Broad Institute Genomics Platform"/>
            <consortium name="The Broad Institute Genome Sequencing Center for Infectious Disease"/>
            <person name="Wu L."/>
            <person name="Ma J."/>
        </authorList>
    </citation>
    <scope>NUCLEOTIDE SEQUENCE [LARGE SCALE GENOMIC DNA]</scope>
    <source>
        <strain evidence="2">NBRC 112502</strain>
    </source>
</reference>
<evidence type="ECO:0000313" key="2">
    <source>
        <dbReference type="Proteomes" id="UP001156641"/>
    </source>
</evidence>
<dbReference type="RefSeq" id="WP_284255830.1">
    <property type="nucleotide sequence ID" value="NZ_BSOS01000001.1"/>
</dbReference>
<dbReference type="Proteomes" id="UP001156641">
    <property type="component" value="Unassembled WGS sequence"/>
</dbReference>